<organism evidence="2 3">
    <name type="scientific">Popillia japonica</name>
    <name type="common">Japanese beetle</name>
    <dbReference type="NCBI Taxonomy" id="7064"/>
    <lineage>
        <taxon>Eukaryota</taxon>
        <taxon>Metazoa</taxon>
        <taxon>Ecdysozoa</taxon>
        <taxon>Arthropoda</taxon>
        <taxon>Hexapoda</taxon>
        <taxon>Insecta</taxon>
        <taxon>Pterygota</taxon>
        <taxon>Neoptera</taxon>
        <taxon>Endopterygota</taxon>
        <taxon>Coleoptera</taxon>
        <taxon>Polyphaga</taxon>
        <taxon>Scarabaeiformia</taxon>
        <taxon>Scarabaeidae</taxon>
        <taxon>Rutelinae</taxon>
        <taxon>Popillia</taxon>
    </lineage>
</organism>
<keyword evidence="3" id="KW-1185">Reference proteome</keyword>
<name>A0AAW1MUH1_POPJA</name>
<accession>A0AAW1MUH1</accession>
<protein>
    <recommendedName>
        <fullName evidence="1">Retrovirus-related Pol polyprotein from transposon TNT 1-94-like beta-barrel domain-containing protein</fullName>
    </recommendedName>
</protein>
<evidence type="ECO:0000313" key="3">
    <source>
        <dbReference type="Proteomes" id="UP001458880"/>
    </source>
</evidence>
<dbReference type="Proteomes" id="UP001458880">
    <property type="component" value="Unassembled WGS sequence"/>
</dbReference>
<dbReference type="InterPro" id="IPR054722">
    <property type="entry name" value="PolX-like_BBD"/>
</dbReference>
<comment type="caution">
    <text evidence="2">The sequence shown here is derived from an EMBL/GenBank/DDBJ whole genome shotgun (WGS) entry which is preliminary data.</text>
</comment>
<evidence type="ECO:0000259" key="1">
    <source>
        <dbReference type="Pfam" id="PF22936"/>
    </source>
</evidence>
<feature type="domain" description="Retrovirus-related Pol polyprotein from transposon TNT 1-94-like beta-barrel" evidence="1">
    <location>
        <begin position="2"/>
        <end position="46"/>
    </location>
</feature>
<evidence type="ECO:0000313" key="2">
    <source>
        <dbReference type="EMBL" id="KAK9752026.1"/>
    </source>
</evidence>
<dbReference type="AlphaFoldDB" id="A0AAW1MUH1"/>
<gene>
    <name evidence="2" type="ORF">QE152_g4618</name>
</gene>
<sequence length="86" mass="9694">MVKCSGNINVVTECKGQFHKVTVEDILCVPKLTTNLLSVSALISKGNRVIFMENGCSIYNRENIEIATAELIDGIKWLLHLQQRQY</sequence>
<reference evidence="2 3" key="1">
    <citation type="journal article" date="2024" name="BMC Genomics">
        <title>De novo assembly and annotation of Popillia japonica's genome with initial clues to its potential as an invasive pest.</title>
        <authorList>
            <person name="Cucini C."/>
            <person name="Boschi S."/>
            <person name="Funari R."/>
            <person name="Cardaioli E."/>
            <person name="Iannotti N."/>
            <person name="Marturano G."/>
            <person name="Paoli F."/>
            <person name="Bruttini M."/>
            <person name="Carapelli A."/>
            <person name="Frati F."/>
            <person name="Nardi F."/>
        </authorList>
    </citation>
    <scope>NUCLEOTIDE SEQUENCE [LARGE SCALE GENOMIC DNA]</scope>
    <source>
        <strain evidence="2">DMR45628</strain>
    </source>
</reference>
<dbReference type="EMBL" id="JASPKY010000024">
    <property type="protein sequence ID" value="KAK9752026.1"/>
    <property type="molecule type" value="Genomic_DNA"/>
</dbReference>
<dbReference type="Pfam" id="PF22936">
    <property type="entry name" value="Pol_BBD"/>
    <property type="match status" value="1"/>
</dbReference>
<proteinExistence type="predicted"/>